<keyword evidence="4" id="KW-0378">Hydrolase</keyword>
<gene>
    <name evidence="8" type="ORF">TEK04_15960</name>
</gene>
<evidence type="ECO:0000313" key="8">
    <source>
        <dbReference type="EMBL" id="MEI4273222.1"/>
    </source>
</evidence>
<name>A0ABU8DWK4_9ACTN</name>
<evidence type="ECO:0000313" key="9">
    <source>
        <dbReference type="Proteomes" id="UP001361570"/>
    </source>
</evidence>
<evidence type="ECO:0000256" key="3">
    <source>
        <dbReference type="ARBA" id="ARBA00022692"/>
    </source>
</evidence>
<dbReference type="PANTHER" id="PTHR14969:SF62">
    <property type="entry name" value="DECAPRENYLPHOSPHORYL-5-PHOSPHORIBOSE PHOSPHATASE RV3807C-RELATED"/>
    <property type="match status" value="1"/>
</dbReference>
<protein>
    <submittedName>
        <fullName evidence="8">Phosphatase PAP2 family protein</fullName>
    </submittedName>
</protein>
<evidence type="ECO:0000256" key="2">
    <source>
        <dbReference type="ARBA" id="ARBA00022475"/>
    </source>
</evidence>
<dbReference type="InterPro" id="IPR017438">
    <property type="entry name" value="ATP-NAD_kinase_N"/>
</dbReference>
<dbReference type="Proteomes" id="UP001361570">
    <property type="component" value="Unassembled WGS sequence"/>
</dbReference>
<dbReference type="InterPro" id="IPR016064">
    <property type="entry name" value="NAD/diacylglycerol_kinase_sf"/>
</dbReference>
<comment type="caution">
    <text evidence="8">The sequence shown here is derived from an EMBL/GenBank/DDBJ whole genome shotgun (WGS) entry which is preliminary data.</text>
</comment>
<dbReference type="Gene3D" id="1.20.144.10">
    <property type="entry name" value="Phosphatidic acid phosphatase type 2/haloperoxidase"/>
    <property type="match status" value="1"/>
</dbReference>
<keyword evidence="3" id="KW-0812">Transmembrane</keyword>
<accession>A0ABU8DWK4</accession>
<dbReference type="InterPro" id="IPR001206">
    <property type="entry name" value="Diacylglycerol_kinase_cat_dom"/>
</dbReference>
<dbReference type="Gene3D" id="2.60.200.40">
    <property type="match status" value="1"/>
</dbReference>
<keyword evidence="6" id="KW-0472">Membrane</keyword>
<dbReference type="SMART" id="SM00046">
    <property type="entry name" value="DAGKc"/>
    <property type="match status" value="1"/>
</dbReference>
<dbReference type="PROSITE" id="PS50146">
    <property type="entry name" value="DAGK"/>
    <property type="match status" value="1"/>
</dbReference>
<evidence type="ECO:0000256" key="6">
    <source>
        <dbReference type="ARBA" id="ARBA00023136"/>
    </source>
</evidence>
<evidence type="ECO:0000259" key="7">
    <source>
        <dbReference type="PROSITE" id="PS50146"/>
    </source>
</evidence>
<dbReference type="Gene3D" id="3.40.50.10330">
    <property type="entry name" value="Probable inorganic polyphosphate/atp-NAD kinase, domain 1"/>
    <property type="match status" value="1"/>
</dbReference>
<dbReference type="InterPro" id="IPR036938">
    <property type="entry name" value="PAP2/HPO_sf"/>
</dbReference>
<evidence type="ECO:0000256" key="5">
    <source>
        <dbReference type="ARBA" id="ARBA00022989"/>
    </source>
</evidence>
<dbReference type="InterPro" id="IPR000326">
    <property type="entry name" value="PAP2/HPO"/>
</dbReference>
<evidence type="ECO:0000256" key="1">
    <source>
        <dbReference type="ARBA" id="ARBA00004651"/>
    </source>
</evidence>
<dbReference type="PANTHER" id="PTHR14969">
    <property type="entry name" value="SPHINGOSINE-1-PHOSPHATE PHOSPHOHYDROLASE"/>
    <property type="match status" value="1"/>
</dbReference>
<feature type="domain" description="DAGKc" evidence="7">
    <location>
        <begin position="197"/>
        <end position="321"/>
    </location>
</feature>
<dbReference type="Pfam" id="PF00781">
    <property type="entry name" value="DAGK_cat"/>
    <property type="match status" value="1"/>
</dbReference>
<reference evidence="8 9" key="1">
    <citation type="submission" date="2024-03" db="EMBL/GenBank/DDBJ databases">
        <title>Draft genome sequence of Klenkia sp. LSe6-5.</title>
        <authorList>
            <person name="Duangmal K."/>
            <person name="Chantavorakit T."/>
        </authorList>
    </citation>
    <scope>NUCLEOTIDE SEQUENCE [LARGE SCALE GENOMIC DNA]</scope>
    <source>
        <strain evidence="8 9">LSe6-5</strain>
    </source>
</reference>
<comment type="subcellular location">
    <subcellularLocation>
        <location evidence="1">Cell membrane</location>
        <topology evidence="1">Multi-pass membrane protein</topology>
    </subcellularLocation>
</comment>
<keyword evidence="5" id="KW-1133">Transmembrane helix</keyword>
<dbReference type="EMBL" id="JBAPLU010000018">
    <property type="protein sequence ID" value="MEI4273222.1"/>
    <property type="molecule type" value="Genomic_DNA"/>
</dbReference>
<dbReference type="SUPFAM" id="SSF111331">
    <property type="entry name" value="NAD kinase/diacylglycerol kinase-like"/>
    <property type="match status" value="1"/>
</dbReference>
<dbReference type="Pfam" id="PF01569">
    <property type="entry name" value="PAP2"/>
    <property type="match status" value="1"/>
</dbReference>
<keyword evidence="9" id="KW-1185">Reference proteome</keyword>
<dbReference type="SUPFAM" id="SSF48317">
    <property type="entry name" value="Acid phosphatase/Vanadium-dependent haloperoxidase"/>
    <property type="match status" value="1"/>
</dbReference>
<sequence length="481" mass="50103">MPRLSRAAARRWDARLQARIGRLPASRADGVLRQLSQAADHGKLWLAVGLALGAKQGAPRRAAARGLGSLLVSSALVNVVLKPVFGRVRPDPAGAAAADRVLDRTPHTLSFPSGHSASAAAFATGVAMESPWAGALVAPVALGVGYSRVHVGVHYPGDVLAGMAVGGAVAAATRHWWPVRPSTPARVRPTERAPALPGGAGLHVAVNPRSGRADYDPAADIAALLPGAVVVEIDDEHSVTDVLEEAVRAGARALGVAGGDGSVAAAAAVALAHGLPLAVLPAGTLNHFARDVGVATPVEAARAVEAGDGVLVDVAAVNGVPFLNTASIGSYPEMVRRRDALRGKLGTWLALTVAAGQVLRTGQPVELEVDGRRTSAWILFVGNGVYTPRGLSPAWRPALDDGLLDVQYLRADLRWGRTRAVLATLLGASERSRSYRQFQVPRLTVRSLSGPQAVAYDGETGDAGTEFVFTKRQRLVVYRLR</sequence>
<organism evidence="8 9">
    <name type="scientific">Klenkia sesuvii</name>
    <dbReference type="NCBI Taxonomy" id="3103137"/>
    <lineage>
        <taxon>Bacteria</taxon>
        <taxon>Bacillati</taxon>
        <taxon>Actinomycetota</taxon>
        <taxon>Actinomycetes</taxon>
        <taxon>Geodermatophilales</taxon>
        <taxon>Geodermatophilaceae</taxon>
        <taxon>Klenkia</taxon>
    </lineage>
</organism>
<evidence type="ECO:0000256" key="4">
    <source>
        <dbReference type="ARBA" id="ARBA00022801"/>
    </source>
</evidence>
<proteinExistence type="predicted"/>
<dbReference type="RefSeq" id="WP_336405344.1">
    <property type="nucleotide sequence ID" value="NZ_JBAPLU010000018.1"/>
</dbReference>
<keyword evidence="2" id="KW-1003">Cell membrane</keyword>
<dbReference type="SMART" id="SM00014">
    <property type="entry name" value="acidPPc"/>
    <property type="match status" value="1"/>
</dbReference>